<evidence type="ECO:0000313" key="3">
    <source>
        <dbReference type="EMBL" id="MBY21956.1"/>
    </source>
</evidence>
<feature type="signal peptide" evidence="2">
    <location>
        <begin position="1"/>
        <end position="24"/>
    </location>
</feature>
<dbReference type="EMBL" id="GGMR01009337">
    <property type="protein sequence ID" value="MBY21956.1"/>
    <property type="molecule type" value="Transcribed_RNA"/>
</dbReference>
<feature type="region of interest" description="Disordered" evidence="1">
    <location>
        <begin position="29"/>
        <end position="50"/>
    </location>
</feature>
<protein>
    <submittedName>
        <fullName evidence="3">Uncharacterized protein</fullName>
    </submittedName>
</protein>
<evidence type="ECO:0000256" key="2">
    <source>
        <dbReference type="SAM" id="SignalP"/>
    </source>
</evidence>
<organism evidence="3">
    <name type="scientific">Schizaphis graminum</name>
    <name type="common">Green bug aphid</name>
    <dbReference type="NCBI Taxonomy" id="13262"/>
    <lineage>
        <taxon>Eukaryota</taxon>
        <taxon>Metazoa</taxon>
        <taxon>Ecdysozoa</taxon>
        <taxon>Arthropoda</taxon>
        <taxon>Hexapoda</taxon>
        <taxon>Insecta</taxon>
        <taxon>Pterygota</taxon>
        <taxon>Neoptera</taxon>
        <taxon>Paraneoptera</taxon>
        <taxon>Hemiptera</taxon>
        <taxon>Sternorrhyncha</taxon>
        <taxon>Aphidomorpha</taxon>
        <taxon>Aphidoidea</taxon>
        <taxon>Aphididae</taxon>
        <taxon>Aphidini</taxon>
        <taxon>Schizaphis</taxon>
    </lineage>
</organism>
<dbReference type="AlphaFoldDB" id="A0A2S2NZ23"/>
<keyword evidence="2" id="KW-0732">Signal</keyword>
<reference evidence="3" key="1">
    <citation type="submission" date="2018-04" db="EMBL/GenBank/DDBJ databases">
        <title>Transcriptome of Schizaphis graminum biotype I.</title>
        <authorList>
            <person name="Scully E.D."/>
            <person name="Geib S.M."/>
            <person name="Palmer N.A."/>
            <person name="Koch K."/>
            <person name="Bradshaw J."/>
            <person name="Heng-Moss T."/>
            <person name="Sarath G."/>
        </authorList>
    </citation>
    <scope>NUCLEOTIDE SEQUENCE</scope>
</reference>
<name>A0A2S2NZ23_SCHGA</name>
<sequence>MQIRFNLTLSAFVVIIFLVSSFNAKSVSLQNPVGDNRSSPDKPSAKQSSNINLSTSCIDAVEKSTVDVTENNTLAMSLVSTTTVSSPANITTETSTSNNISATTISERTDKDTTTFQKSIEETTMVQEKTITSVETVTENKISTDRTTESGLLDTRYIIRFHTINRNALVTMTTCRDGKCIQPFTDEPST</sequence>
<gene>
    <name evidence="3" type="ORF">g.121296</name>
</gene>
<accession>A0A2S2NZ23</accession>
<proteinExistence type="predicted"/>
<evidence type="ECO:0000256" key="1">
    <source>
        <dbReference type="SAM" id="MobiDB-lite"/>
    </source>
</evidence>
<feature type="chain" id="PRO_5015477713" evidence="2">
    <location>
        <begin position="25"/>
        <end position="190"/>
    </location>
</feature>